<dbReference type="InterPro" id="IPR036188">
    <property type="entry name" value="FAD/NAD-bd_sf"/>
</dbReference>
<proteinExistence type="predicted"/>
<gene>
    <name evidence="1" type="ORF">C2G38_2211872</name>
</gene>
<comment type="caution">
    <text evidence="1">The sequence shown here is derived from an EMBL/GenBank/DDBJ whole genome shotgun (WGS) entry which is preliminary data.</text>
</comment>
<name>A0A397UDK2_9GLOM</name>
<dbReference type="Gene3D" id="3.50.50.60">
    <property type="entry name" value="FAD/NAD(P)-binding domain"/>
    <property type="match status" value="1"/>
</dbReference>
<organism evidence="1 2">
    <name type="scientific">Gigaspora rosea</name>
    <dbReference type="NCBI Taxonomy" id="44941"/>
    <lineage>
        <taxon>Eukaryota</taxon>
        <taxon>Fungi</taxon>
        <taxon>Fungi incertae sedis</taxon>
        <taxon>Mucoromycota</taxon>
        <taxon>Glomeromycotina</taxon>
        <taxon>Glomeromycetes</taxon>
        <taxon>Diversisporales</taxon>
        <taxon>Gigasporaceae</taxon>
        <taxon>Gigaspora</taxon>
    </lineage>
</organism>
<keyword evidence="2" id="KW-1185">Reference proteome</keyword>
<accession>A0A397UDK2</accession>
<protein>
    <recommendedName>
        <fullName evidence="3">FAD-binding domain-containing protein</fullName>
    </recommendedName>
</protein>
<dbReference type="OrthoDB" id="655030at2759"/>
<sequence length="147" mass="16964">MNFVNSVCSRNFGVWALFEDATKELGEILVGCDGFHSNIRKQKLPSLKIKNLGFTIVTADVAPTKKQIDRLFSISRGSLCKILLGTKWNVIMYQRRYLPIQSKTNLSNKDNDYTHYRFTITYSYNSLPEDEVDKLTNIKFYSFTTTI</sequence>
<evidence type="ECO:0008006" key="3">
    <source>
        <dbReference type="Google" id="ProtNLM"/>
    </source>
</evidence>
<dbReference type="Proteomes" id="UP000266673">
    <property type="component" value="Unassembled WGS sequence"/>
</dbReference>
<reference evidence="1 2" key="1">
    <citation type="submission" date="2018-06" db="EMBL/GenBank/DDBJ databases">
        <title>Comparative genomics reveals the genomic features of Rhizophagus irregularis, R. cerebriforme, R. diaphanum and Gigaspora rosea, and their symbiotic lifestyle signature.</title>
        <authorList>
            <person name="Morin E."/>
            <person name="San Clemente H."/>
            <person name="Chen E.C.H."/>
            <person name="De La Providencia I."/>
            <person name="Hainaut M."/>
            <person name="Kuo A."/>
            <person name="Kohler A."/>
            <person name="Murat C."/>
            <person name="Tang N."/>
            <person name="Roy S."/>
            <person name="Loubradou J."/>
            <person name="Henrissat B."/>
            <person name="Grigoriev I.V."/>
            <person name="Corradi N."/>
            <person name="Roux C."/>
            <person name="Martin F.M."/>
        </authorList>
    </citation>
    <scope>NUCLEOTIDE SEQUENCE [LARGE SCALE GENOMIC DNA]</scope>
    <source>
        <strain evidence="1 2">DAOM 194757</strain>
    </source>
</reference>
<dbReference type="AlphaFoldDB" id="A0A397UDK2"/>
<dbReference type="STRING" id="44941.A0A397UDK2"/>
<evidence type="ECO:0000313" key="2">
    <source>
        <dbReference type="Proteomes" id="UP000266673"/>
    </source>
</evidence>
<dbReference type="EMBL" id="QKWP01001519">
    <property type="protein sequence ID" value="RIB08352.1"/>
    <property type="molecule type" value="Genomic_DNA"/>
</dbReference>
<evidence type="ECO:0000313" key="1">
    <source>
        <dbReference type="EMBL" id="RIB08352.1"/>
    </source>
</evidence>